<evidence type="ECO:0000313" key="2">
    <source>
        <dbReference type="Proteomes" id="UP000295134"/>
    </source>
</evidence>
<keyword evidence="1" id="KW-0614">Plasmid</keyword>
<dbReference type="EMBL" id="CP038625">
    <property type="protein sequence ID" value="QBY46953.1"/>
    <property type="molecule type" value="Genomic_DNA"/>
</dbReference>
<geneLocation type="plasmid" evidence="2">
    <name>parsfin13</name>
</geneLocation>
<protein>
    <submittedName>
        <fullName evidence="1">Uncharacterized protein</fullName>
    </submittedName>
</protein>
<dbReference type="KEGG" id="ans:ArsFIN_55640"/>
<accession>A0A4V1BXU9</accession>
<reference evidence="1 2" key="1">
    <citation type="submission" date="2019-03" db="EMBL/GenBank/DDBJ databases">
        <title>Long-read sequencing reveals hyperdense prophage content in a complex bacterial symbiont genome.</title>
        <authorList>
            <person name="Frost C.L."/>
            <person name="Siozios S."/>
            <person name="Nadal-Jimenez P."/>
            <person name="Brockhurst M.A."/>
            <person name="King K.C."/>
            <person name="Darby A.C."/>
            <person name="Hurst G.D.D."/>
        </authorList>
    </citation>
    <scope>NUCLEOTIDE SEQUENCE [LARGE SCALE GENOMIC DNA]</scope>
    <source>
        <strain evidence="1 2">FIN</strain>
        <plasmid evidence="2">parsfin13</plasmid>
    </source>
</reference>
<name>A0A4V1BXU9_9GAMM</name>
<organism evidence="1 2">
    <name type="scientific">Arsenophonus nasoniae</name>
    <name type="common">son-killer infecting Nasonia vitripennis</name>
    <dbReference type="NCBI Taxonomy" id="638"/>
    <lineage>
        <taxon>Bacteria</taxon>
        <taxon>Pseudomonadati</taxon>
        <taxon>Pseudomonadota</taxon>
        <taxon>Gammaproteobacteria</taxon>
        <taxon>Enterobacterales</taxon>
        <taxon>Morganellaceae</taxon>
        <taxon>Arsenophonus</taxon>
    </lineage>
</organism>
<dbReference type="GeneID" id="39751638"/>
<proteinExistence type="predicted"/>
<dbReference type="AlphaFoldDB" id="A0A4V1BXU9"/>
<sequence length="95" mass="11145">MACSLISVTTEKPNKLFTDKEWEVFFYDAAIKSQRNCKTIKYWNENSKQSFKYYLSKAEVHSGCQLRAFGKSKGFDRYIPYNFVSSRRTAFERGA</sequence>
<dbReference type="Proteomes" id="UP000295134">
    <property type="component" value="Plasmid pArsFIN13"/>
</dbReference>
<gene>
    <name evidence="1" type="ORF">ArsFIN_55640</name>
</gene>
<dbReference type="RefSeq" id="WP_167876798.1">
    <property type="nucleotide sequence ID" value="NZ_CP038625.1"/>
</dbReference>
<evidence type="ECO:0000313" key="1">
    <source>
        <dbReference type="EMBL" id="QBY46953.1"/>
    </source>
</evidence>